<dbReference type="Proteomes" id="UP000289808">
    <property type="component" value="Unassembled WGS sequence"/>
</dbReference>
<accession>A0A4Q0LWD7</accession>
<evidence type="ECO:0000313" key="1">
    <source>
        <dbReference type="EMBL" id="RXF59498.1"/>
    </source>
</evidence>
<proteinExistence type="predicted"/>
<comment type="caution">
    <text evidence="1">The sequence shown here is derived from an EMBL/GenBank/DDBJ whole genome shotgun (WGS) entry which is preliminary data.</text>
</comment>
<dbReference type="AlphaFoldDB" id="A0A4Q0LWD7"/>
<dbReference type="RefSeq" id="WP_128733977.1">
    <property type="nucleotide sequence ID" value="NZ_JASOFN010000012.1"/>
</dbReference>
<gene>
    <name evidence="1" type="ORF">ERD32_02030</name>
</gene>
<reference evidence="1 2" key="1">
    <citation type="submission" date="2019-01" db="EMBL/GenBank/DDBJ databases">
        <title>The genome sequence of Lactobacillus crispatus L49.</title>
        <authorList>
            <person name="Zhong J."/>
            <person name="Zhang J."/>
        </authorList>
    </citation>
    <scope>NUCLEOTIDE SEQUENCE [LARGE SCALE GENOMIC DNA]</scope>
    <source>
        <strain evidence="1 2">L49</strain>
    </source>
</reference>
<organism evidence="1 2">
    <name type="scientific">Lactobacillus crispatus</name>
    <dbReference type="NCBI Taxonomy" id="47770"/>
    <lineage>
        <taxon>Bacteria</taxon>
        <taxon>Bacillati</taxon>
        <taxon>Bacillota</taxon>
        <taxon>Bacilli</taxon>
        <taxon>Lactobacillales</taxon>
        <taxon>Lactobacillaceae</taxon>
        <taxon>Lactobacillus</taxon>
    </lineage>
</organism>
<dbReference type="EMBL" id="SCLX01000007">
    <property type="protein sequence ID" value="RXF59498.1"/>
    <property type="molecule type" value="Genomic_DNA"/>
</dbReference>
<name>A0A4Q0LWD7_9LACO</name>
<evidence type="ECO:0000313" key="2">
    <source>
        <dbReference type="Proteomes" id="UP000289808"/>
    </source>
</evidence>
<sequence>MKYYAYVEKKIAEKLCLVSVSTRSNNIGGKEYATKMFLVSRDVYEKAGYNHGKKLNINGKLVQDKYVFSF</sequence>
<protein>
    <submittedName>
        <fullName evidence="1">Uncharacterized protein</fullName>
    </submittedName>
</protein>